<feature type="region of interest" description="Disordered" evidence="1">
    <location>
        <begin position="95"/>
        <end position="140"/>
    </location>
</feature>
<reference evidence="2 3" key="1">
    <citation type="journal article" date="2019" name="Nat. Ecol. Evol.">
        <title>Megaphylogeny resolves global patterns of mushroom evolution.</title>
        <authorList>
            <person name="Varga T."/>
            <person name="Krizsan K."/>
            <person name="Foldi C."/>
            <person name="Dima B."/>
            <person name="Sanchez-Garcia M."/>
            <person name="Sanchez-Ramirez S."/>
            <person name="Szollosi G.J."/>
            <person name="Szarkandi J.G."/>
            <person name="Papp V."/>
            <person name="Albert L."/>
            <person name="Andreopoulos W."/>
            <person name="Angelini C."/>
            <person name="Antonin V."/>
            <person name="Barry K.W."/>
            <person name="Bougher N.L."/>
            <person name="Buchanan P."/>
            <person name="Buyck B."/>
            <person name="Bense V."/>
            <person name="Catcheside P."/>
            <person name="Chovatia M."/>
            <person name="Cooper J."/>
            <person name="Damon W."/>
            <person name="Desjardin D."/>
            <person name="Finy P."/>
            <person name="Geml J."/>
            <person name="Haridas S."/>
            <person name="Hughes K."/>
            <person name="Justo A."/>
            <person name="Karasinski D."/>
            <person name="Kautmanova I."/>
            <person name="Kiss B."/>
            <person name="Kocsube S."/>
            <person name="Kotiranta H."/>
            <person name="LaButti K.M."/>
            <person name="Lechner B.E."/>
            <person name="Liimatainen K."/>
            <person name="Lipzen A."/>
            <person name="Lukacs Z."/>
            <person name="Mihaltcheva S."/>
            <person name="Morgado L.N."/>
            <person name="Niskanen T."/>
            <person name="Noordeloos M.E."/>
            <person name="Ohm R.A."/>
            <person name="Ortiz-Santana B."/>
            <person name="Ovrebo C."/>
            <person name="Racz N."/>
            <person name="Riley R."/>
            <person name="Savchenko A."/>
            <person name="Shiryaev A."/>
            <person name="Soop K."/>
            <person name="Spirin V."/>
            <person name="Szebenyi C."/>
            <person name="Tomsovsky M."/>
            <person name="Tulloss R.E."/>
            <person name="Uehling J."/>
            <person name="Grigoriev I.V."/>
            <person name="Vagvolgyi C."/>
            <person name="Papp T."/>
            <person name="Martin F.M."/>
            <person name="Miettinen O."/>
            <person name="Hibbett D.S."/>
            <person name="Nagy L.G."/>
        </authorList>
    </citation>
    <scope>NUCLEOTIDE SEQUENCE [LARGE SCALE GENOMIC DNA]</scope>
    <source>
        <strain evidence="2 3">CBS 121175</strain>
    </source>
</reference>
<dbReference type="STRING" id="230819.A0A5C3KRE2"/>
<feature type="compositionally biased region" description="Low complexity" evidence="1">
    <location>
        <begin position="175"/>
        <end position="189"/>
    </location>
</feature>
<feature type="compositionally biased region" description="Low complexity" evidence="1">
    <location>
        <begin position="13"/>
        <end position="22"/>
    </location>
</feature>
<feature type="region of interest" description="Disordered" evidence="1">
    <location>
        <begin position="447"/>
        <end position="492"/>
    </location>
</feature>
<dbReference type="Proteomes" id="UP000307440">
    <property type="component" value="Unassembled WGS sequence"/>
</dbReference>
<proteinExistence type="predicted"/>
<keyword evidence="3" id="KW-1185">Reference proteome</keyword>
<feature type="region of interest" description="Disordered" evidence="1">
    <location>
        <begin position="160"/>
        <end position="237"/>
    </location>
</feature>
<feature type="compositionally biased region" description="Basic and acidic residues" evidence="1">
    <location>
        <begin position="1"/>
        <end position="12"/>
    </location>
</feature>
<name>A0A5C3KRE2_COPMA</name>
<evidence type="ECO:0000256" key="1">
    <source>
        <dbReference type="SAM" id="MobiDB-lite"/>
    </source>
</evidence>
<protein>
    <submittedName>
        <fullName evidence="2">Uncharacterized protein</fullName>
    </submittedName>
</protein>
<feature type="region of interest" description="Disordered" evidence="1">
    <location>
        <begin position="710"/>
        <end position="730"/>
    </location>
</feature>
<feature type="compositionally biased region" description="Pro residues" evidence="1">
    <location>
        <begin position="218"/>
        <end position="232"/>
    </location>
</feature>
<evidence type="ECO:0000313" key="3">
    <source>
        <dbReference type="Proteomes" id="UP000307440"/>
    </source>
</evidence>
<dbReference type="AlphaFoldDB" id="A0A5C3KRE2"/>
<feature type="region of interest" description="Disordered" evidence="1">
    <location>
        <begin position="1"/>
        <end position="59"/>
    </location>
</feature>
<dbReference type="EMBL" id="ML210224">
    <property type="protein sequence ID" value="TFK23180.1"/>
    <property type="molecule type" value="Genomic_DNA"/>
</dbReference>
<feature type="compositionally biased region" description="Pro residues" evidence="1">
    <location>
        <begin position="408"/>
        <end position="420"/>
    </location>
</feature>
<evidence type="ECO:0000313" key="2">
    <source>
        <dbReference type="EMBL" id="TFK23180.1"/>
    </source>
</evidence>
<sequence>MDFEFGRGRRYDSSSSRESSPQPRKKLRPSSPSSDIDDDDTEIPPIINDDTPPPPERPLIRQAVAFGSSAAPTVPTYQAKLPQPSAKVQVLQYLPGQAPVNPPKQKKRKKKNDEFKAQSGRFRLEAYNPTPAPQLYPQRHPQPQLLYSNIPAAAPAFNRFSVQQRSESPAGVGYSSSTATASDSHAPTTKGKAARKRVSRQQSAPTHHVVNPSFMVQPTPPQPSQLPQPPETNMPAMTQSDRFSHYRRDYEAGADPSQPRQPSGNVVPMAYSEFSAANVREAEPPSPQKIREFAMSNEPKGVRNGVKMVTILAQDIRSGVTDCQLIEVKVPLRPADNPKDGFWAAAQELVEQWQQSAARIDGPARVYTLRGKYRQVLLRVDASNRDEYASVNVAVHRDRTLDVVIEPLPTPGLPPPPPQIPKDLLPPEAQPGPIPIQVQRIEVERIPEPSTSQLKESSESPPPLEDTTRKGSSSPVRRRAPSETYDDLDEVDFRMVTAPTSKPTSPRQEGRVGAAYSGRIIEQGHIPPEHPSAPFRAKPDRRGYESPDSDTEPDKVDSSIQKATEVLISKDPEWKNFIRWKSNGLPPASNMVSQYRFVRRMLDDNVGQPAPFRTRRNFIIEQRHILTALHPIDEDRNDVDAEGAEKYLKNMSETLDLLDLYGREGKRCEDADIIKLLDDNSTPAYNAKPVKRLRHMLSDIHTKWKIEHSDNEDHERNATISRAISPSMDD</sequence>
<accession>A0A5C3KRE2</accession>
<gene>
    <name evidence="2" type="ORF">FA15DRAFT_476916</name>
</gene>
<dbReference type="OrthoDB" id="3215534at2759"/>
<feature type="region of interest" description="Disordered" evidence="1">
    <location>
        <begin position="406"/>
        <end position="433"/>
    </location>
</feature>
<feature type="region of interest" description="Disordered" evidence="1">
    <location>
        <begin position="522"/>
        <end position="559"/>
    </location>
</feature>
<organism evidence="2 3">
    <name type="scientific">Coprinopsis marcescibilis</name>
    <name type="common">Agaric fungus</name>
    <name type="synonym">Psathyrella marcescibilis</name>
    <dbReference type="NCBI Taxonomy" id="230819"/>
    <lineage>
        <taxon>Eukaryota</taxon>
        <taxon>Fungi</taxon>
        <taxon>Dikarya</taxon>
        <taxon>Basidiomycota</taxon>
        <taxon>Agaricomycotina</taxon>
        <taxon>Agaricomycetes</taxon>
        <taxon>Agaricomycetidae</taxon>
        <taxon>Agaricales</taxon>
        <taxon>Agaricineae</taxon>
        <taxon>Psathyrellaceae</taxon>
        <taxon>Coprinopsis</taxon>
    </lineage>
</organism>